<reference evidence="2 3" key="1">
    <citation type="submission" date="2016-10" db="EMBL/GenBank/DDBJ databases">
        <authorList>
            <person name="de Groot N.N."/>
        </authorList>
    </citation>
    <scope>NUCLEOTIDE SEQUENCE [LARGE SCALE GENOMIC DNA]</scope>
    <source>
        <strain evidence="2 3">DSM 23421</strain>
    </source>
</reference>
<dbReference type="PROSITE" id="PS51257">
    <property type="entry name" value="PROKAR_LIPOPROTEIN"/>
    <property type="match status" value="1"/>
</dbReference>
<dbReference type="STRING" id="641691.SAMN05421636_11711"/>
<dbReference type="Gene3D" id="2.30.180.10">
    <property type="entry name" value="FAS1 domain"/>
    <property type="match status" value="1"/>
</dbReference>
<dbReference type="InterPro" id="IPR000782">
    <property type="entry name" value="FAS1_domain"/>
</dbReference>
<dbReference type="PROSITE" id="PS50213">
    <property type="entry name" value="FAS1"/>
    <property type="match status" value="1"/>
</dbReference>
<dbReference type="SUPFAM" id="SSF82153">
    <property type="entry name" value="FAS1 domain"/>
    <property type="match status" value="1"/>
</dbReference>
<dbReference type="OrthoDB" id="837760at2"/>
<protein>
    <submittedName>
        <fullName evidence="2">Fasciclin domain-containing protein</fullName>
    </submittedName>
</protein>
<dbReference type="Proteomes" id="UP000199109">
    <property type="component" value="Unassembled WGS sequence"/>
</dbReference>
<sequence length="205" mass="23835">MKYTKKFISITKLSLVLILLTGCDLDLQKEYDFDEDARIYEPSPAFETTIWEFMNQQQSDFGLMVDAIQIAGLENLYTDGGDDKTILMLRNEAMQEFLDDQAAVSLEDIPIETLQKFLRYHIITERFTQNDLNSQEDVQLQTLIEGNNGRINVWKWRRYMELQINRAGSPDLPSSAKGASVYLHNYEFTNGVGHQMQKFVRWSPF</sequence>
<evidence type="ECO:0000313" key="2">
    <source>
        <dbReference type="EMBL" id="SDF19060.1"/>
    </source>
</evidence>
<dbReference type="EMBL" id="FNAO01000017">
    <property type="protein sequence ID" value="SDF19060.1"/>
    <property type="molecule type" value="Genomic_DNA"/>
</dbReference>
<dbReference type="AlphaFoldDB" id="A0A1G7J2A4"/>
<dbReference type="Pfam" id="PF02469">
    <property type="entry name" value="Fasciclin"/>
    <property type="match status" value="1"/>
</dbReference>
<accession>A0A1G7J2A4</accession>
<evidence type="ECO:0000259" key="1">
    <source>
        <dbReference type="PROSITE" id="PS50213"/>
    </source>
</evidence>
<dbReference type="RefSeq" id="WP_091874234.1">
    <property type="nucleotide sequence ID" value="NZ_FNAO01000017.1"/>
</dbReference>
<evidence type="ECO:0000313" key="3">
    <source>
        <dbReference type="Proteomes" id="UP000199109"/>
    </source>
</evidence>
<organism evidence="2 3">
    <name type="scientific">Pricia antarctica</name>
    <dbReference type="NCBI Taxonomy" id="641691"/>
    <lineage>
        <taxon>Bacteria</taxon>
        <taxon>Pseudomonadati</taxon>
        <taxon>Bacteroidota</taxon>
        <taxon>Flavobacteriia</taxon>
        <taxon>Flavobacteriales</taxon>
        <taxon>Flavobacteriaceae</taxon>
        <taxon>Pricia</taxon>
    </lineage>
</organism>
<name>A0A1G7J2A4_9FLAO</name>
<keyword evidence="3" id="KW-1185">Reference proteome</keyword>
<dbReference type="InterPro" id="IPR036378">
    <property type="entry name" value="FAS1_dom_sf"/>
</dbReference>
<proteinExistence type="predicted"/>
<gene>
    <name evidence="2" type="ORF">SAMN05421636_11711</name>
</gene>
<feature type="domain" description="FAS1" evidence="1">
    <location>
        <begin position="48"/>
        <end position="200"/>
    </location>
</feature>